<comment type="caution">
    <text evidence="8">The sequence shown here is derived from an EMBL/GenBank/DDBJ whole genome shotgun (WGS) entry which is preliminary data.</text>
</comment>
<evidence type="ECO:0000256" key="4">
    <source>
        <dbReference type="ARBA" id="ARBA00023163"/>
    </source>
</evidence>
<keyword evidence="3 6" id="KW-0805">Transcription regulation</keyword>
<sequence length="213" mass="23703">MSNNNILWKSFSLCFSKFKCLPSLTFSSPPPPSPTTTDQKFTATIRNPSPPIIKNFNSMYDLNSETAADDFSTSSDYDSDTDTVPDFSSAFASHRFFFSSPGSSNSILEPPPQDIAMVISGGGLAVQTYSPDPYGDFRKSMQEMIEDRKLRDVITDWDFLHELLLCYLSLNPKHTHKFIVAAFADVIVSFVAEDTCRIGIINQRHCAMSPLAT</sequence>
<evidence type="ECO:0000256" key="3">
    <source>
        <dbReference type="ARBA" id="ARBA00023015"/>
    </source>
</evidence>
<dbReference type="GO" id="GO:0045892">
    <property type="term" value="P:negative regulation of DNA-templated transcription"/>
    <property type="evidence" value="ECO:0007669"/>
    <property type="project" value="UniProtKB-UniRule"/>
</dbReference>
<proteinExistence type="predicted"/>
<gene>
    <name evidence="8" type="ORF">ACJIZ3_017586</name>
</gene>
<keyword evidence="4 6" id="KW-0804">Transcription</keyword>
<dbReference type="InterPro" id="IPR038933">
    <property type="entry name" value="Ovate"/>
</dbReference>
<evidence type="ECO:0000313" key="9">
    <source>
        <dbReference type="Proteomes" id="UP001634393"/>
    </source>
</evidence>
<feature type="domain" description="OVATE" evidence="7">
    <location>
        <begin position="126"/>
        <end position="189"/>
    </location>
</feature>
<keyword evidence="9" id="KW-1185">Reference proteome</keyword>
<dbReference type="PROSITE" id="PS51754">
    <property type="entry name" value="OVATE"/>
    <property type="match status" value="1"/>
</dbReference>
<dbReference type="AlphaFoldDB" id="A0ABD3SVZ4"/>
<evidence type="ECO:0000256" key="2">
    <source>
        <dbReference type="ARBA" id="ARBA00022491"/>
    </source>
</evidence>
<dbReference type="PANTHER" id="PTHR33057">
    <property type="entry name" value="TRANSCRIPTION REPRESSOR OFP7-RELATED"/>
    <property type="match status" value="1"/>
</dbReference>
<keyword evidence="5 6" id="KW-0539">Nucleus</keyword>
<evidence type="ECO:0000256" key="1">
    <source>
        <dbReference type="ARBA" id="ARBA00004123"/>
    </source>
</evidence>
<evidence type="ECO:0000313" key="8">
    <source>
        <dbReference type="EMBL" id="KAL3828784.1"/>
    </source>
</evidence>
<evidence type="ECO:0000256" key="6">
    <source>
        <dbReference type="RuleBase" id="RU367028"/>
    </source>
</evidence>
<accession>A0ABD3SVZ4</accession>
<dbReference type="Proteomes" id="UP001634393">
    <property type="component" value="Unassembled WGS sequence"/>
</dbReference>
<dbReference type="InterPro" id="IPR006458">
    <property type="entry name" value="Ovate_C"/>
</dbReference>
<name>A0ABD3SVZ4_9LAMI</name>
<protein>
    <recommendedName>
        <fullName evidence="6">Transcription repressor</fullName>
    </recommendedName>
    <alternativeName>
        <fullName evidence="6">Ovate family protein</fullName>
    </alternativeName>
</protein>
<dbReference type="NCBIfam" id="TIGR01568">
    <property type="entry name" value="A_thal_3678"/>
    <property type="match status" value="1"/>
</dbReference>
<keyword evidence="2 6" id="KW-0678">Repressor</keyword>
<dbReference type="GO" id="GO:0005634">
    <property type="term" value="C:nucleus"/>
    <property type="evidence" value="ECO:0007669"/>
    <property type="project" value="UniProtKB-SubCell"/>
</dbReference>
<evidence type="ECO:0000256" key="5">
    <source>
        <dbReference type="ARBA" id="ARBA00023242"/>
    </source>
</evidence>
<dbReference type="EMBL" id="JBJXBP010000005">
    <property type="protein sequence ID" value="KAL3828784.1"/>
    <property type="molecule type" value="Genomic_DNA"/>
</dbReference>
<comment type="subcellular location">
    <subcellularLocation>
        <location evidence="1 6">Nucleus</location>
    </subcellularLocation>
</comment>
<evidence type="ECO:0000259" key="7">
    <source>
        <dbReference type="PROSITE" id="PS51754"/>
    </source>
</evidence>
<comment type="function">
    <text evidence="6">Transcriptional repressor that regulates multiple aspects of plant growth and development.</text>
</comment>
<dbReference type="Pfam" id="PF04844">
    <property type="entry name" value="Ovate"/>
    <property type="match status" value="1"/>
</dbReference>
<organism evidence="8 9">
    <name type="scientific">Penstemon smallii</name>
    <dbReference type="NCBI Taxonomy" id="265156"/>
    <lineage>
        <taxon>Eukaryota</taxon>
        <taxon>Viridiplantae</taxon>
        <taxon>Streptophyta</taxon>
        <taxon>Embryophyta</taxon>
        <taxon>Tracheophyta</taxon>
        <taxon>Spermatophyta</taxon>
        <taxon>Magnoliopsida</taxon>
        <taxon>eudicotyledons</taxon>
        <taxon>Gunneridae</taxon>
        <taxon>Pentapetalae</taxon>
        <taxon>asterids</taxon>
        <taxon>lamiids</taxon>
        <taxon>Lamiales</taxon>
        <taxon>Plantaginaceae</taxon>
        <taxon>Cheloneae</taxon>
        <taxon>Penstemon</taxon>
    </lineage>
</organism>
<dbReference type="PANTHER" id="PTHR33057:SF175">
    <property type="entry name" value="TRANSCRIPTION REPRESSOR OFP12"/>
    <property type="match status" value="1"/>
</dbReference>
<reference evidence="8 9" key="1">
    <citation type="submission" date="2024-12" db="EMBL/GenBank/DDBJ databases">
        <title>The unique morphological basis and parallel evolutionary history of personate flowers in Penstemon.</title>
        <authorList>
            <person name="Depatie T.H."/>
            <person name="Wessinger C.A."/>
        </authorList>
    </citation>
    <scope>NUCLEOTIDE SEQUENCE [LARGE SCALE GENOMIC DNA]</scope>
    <source>
        <strain evidence="8">WTNN_2</strain>
        <tissue evidence="8">Leaf</tissue>
    </source>
</reference>